<evidence type="ECO:0000256" key="1">
    <source>
        <dbReference type="SAM" id="Coils"/>
    </source>
</evidence>
<organism evidence="3 4">
    <name type="scientific">Pocillopora meandrina</name>
    <dbReference type="NCBI Taxonomy" id="46732"/>
    <lineage>
        <taxon>Eukaryota</taxon>
        <taxon>Metazoa</taxon>
        <taxon>Cnidaria</taxon>
        <taxon>Anthozoa</taxon>
        <taxon>Hexacorallia</taxon>
        <taxon>Scleractinia</taxon>
        <taxon>Astrocoeniina</taxon>
        <taxon>Pocilloporidae</taxon>
        <taxon>Pocillopora</taxon>
    </lineage>
</organism>
<dbReference type="Gene3D" id="1.10.287.1490">
    <property type="match status" value="1"/>
</dbReference>
<keyword evidence="4" id="KW-1185">Reference proteome</keyword>
<reference evidence="3 4" key="1">
    <citation type="submission" date="2022-05" db="EMBL/GenBank/DDBJ databases">
        <authorList>
            <consortium name="Genoscope - CEA"/>
            <person name="William W."/>
        </authorList>
    </citation>
    <scope>NUCLEOTIDE SEQUENCE [LARGE SCALE GENOMIC DNA]</scope>
</reference>
<feature type="coiled-coil region" evidence="1">
    <location>
        <begin position="260"/>
        <end position="298"/>
    </location>
</feature>
<sequence length="379" mass="43813">MASIREGEIKQASQEKDLSENQSAECKAIAPEQSAAESGEEGSGPSWKDKQKIKTLEEIDAQQKKQIEALTAELKEAETALTNQKTKNFQLNKTMVYQVQKIRDHDILKKELKKELKEKKVSEKAMSEKLEKEEENLHNLSMKFKAAQKEGCKVNLILQQERRNYDRKEAELEEEITRLNNEGAGMQSSLTGLTTEITEQKTEIEKLRTGKERLGDKFFQQEMTISKLEIRLGTTDTRIGYMQLRYKADEVKNTSLRFQIDEYKKAISESKKELKKTQEQQNAELQSLTAQLESYKAECERRGEINEADKETKANMKMDIRILYQQPLYVVDMFTSVNNLSHSHRQFKEAICFIFEVKVLDESSLWFDFISGSESKGTF</sequence>
<feature type="region of interest" description="Disordered" evidence="2">
    <location>
        <begin position="1"/>
        <end position="53"/>
    </location>
</feature>
<protein>
    <submittedName>
        <fullName evidence="3">Uncharacterized protein</fullName>
    </submittedName>
</protein>
<evidence type="ECO:0000313" key="4">
    <source>
        <dbReference type="Proteomes" id="UP001159428"/>
    </source>
</evidence>
<proteinExistence type="predicted"/>
<keyword evidence="1" id="KW-0175">Coiled coil</keyword>
<comment type="caution">
    <text evidence="3">The sequence shown here is derived from an EMBL/GenBank/DDBJ whole genome shotgun (WGS) entry which is preliminary data.</text>
</comment>
<gene>
    <name evidence="3" type="ORF">PMEA_00027830</name>
</gene>
<dbReference type="EMBL" id="CALNXJ010000057">
    <property type="protein sequence ID" value="CAH3155152.1"/>
    <property type="molecule type" value="Genomic_DNA"/>
</dbReference>
<dbReference type="AlphaFoldDB" id="A0AAU9XPV3"/>
<evidence type="ECO:0000256" key="2">
    <source>
        <dbReference type="SAM" id="MobiDB-lite"/>
    </source>
</evidence>
<evidence type="ECO:0000313" key="3">
    <source>
        <dbReference type="EMBL" id="CAH3155152.1"/>
    </source>
</evidence>
<feature type="coiled-coil region" evidence="1">
    <location>
        <begin position="53"/>
        <end position="182"/>
    </location>
</feature>
<accession>A0AAU9XPV3</accession>
<feature type="compositionally biased region" description="Basic and acidic residues" evidence="2">
    <location>
        <begin position="1"/>
        <end position="19"/>
    </location>
</feature>
<name>A0AAU9XPV3_9CNID</name>
<feature type="non-terminal residue" evidence="3">
    <location>
        <position position="379"/>
    </location>
</feature>
<dbReference type="Proteomes" id="UP001159428">
    <property type="component" value="Unassembled WGS sequence"/>
</dbReference>